<evidence type="ECO:0000313" key="2">
    <source>
        <dbReference type="EMBL" id="CAK5276847.1"/>
    </source>
</evidence>
<reference evidence="2" key="1">
    <citation type="submission" date="2023-11" db="EMBL/GenBank/DDBJ databases">
        <authorList>
            <person name="De Vega J J."/>
            <person name="De Vega J J."/>
        </authorList>
    </citation>
    <scope>NUCLEOTIDE SEQUENCE</scope>
</reference>
<organism evidence="2 3">
    <name type="scientific">Mycena citricolor</name>
    <dbReference type="NCBI Taxonomy" id="2018698"/>
    <lineage>
        <taxon>Eukaryota</taxon>
        <taxon>Fungi</taxon>
        <taxon>Dikarya</taxon>
        <taxon>Basidiomycota</taxon>
        <taxon>Agaricomycotina</taxon>
        <taxon>Agaricomycetes</taxon>
        <taxon>Agaricomycetidae</taxon>
        <taxon>Agaricales</taxon>
        <taxon>Marasmiineae</taxon>
        <taxon>Mycenaceae</taxon>
        <taxon>Mycena</taxon>
    </lineage>
</organism>
<dbReference type="EMBL" id="CAVNYO010000414">
    <property type="protein sequence ID" value="CAK5276847.1"/>
    <property type="molecule type" value="Genomic_DNA"/>
</dbReference>
<evidence type="ECO:0000256" key="1">
    <source>
        <dbReference type="SAM" id="MobiDB-lite"/>
    </source>
</evidence>
<sequence length="462" mass="52827">MPSNHTTRRTRLGHVLEEEEMILPARRDAQFWRRDGDVVIEVQGVLFNVNQEILVPTNEDGDLLPDVSNPFTRNRVPALFGARGTPRDPVRLYFVEVQEMRDYLRIAYAPRGAIVQLRGVTVLQLVNATSIALQLQRRDFTAYAVDAIAELLSRDSADRLRHCTDAEYMALLRLHRRLPMKDLEEDFPFEDDVSQTFAWRVSRQELDIMKAMDFGEELGLRIMQGQVYYEMRKRLDAQCLGDDEEEDDDFFSSRRTAHITPIHRERLFVGSLSMNSFWLRTMEHIPALPGVDWGAWSNAWQGACVQVCLEKGSADVLTKLEHLRVVLKQRVRPTIWKAAEGVVVGIIDSFRLSLPSHFLGPANEEEEALFFDSSDDESWSSTSSSEEESAGEEEDDDEYTVHVSFDASASPAKDYQPYGLDDYDDELSEDEDVFMSSGRIDSDIIMPDVDLRGAQDDYDGFY</sequence>
<accession>A0AAD2HJ92</accession>
<proteinExistence type="predicted"/>
<protein>
    <submittedName>
        <fullName evidence="2">Uncharacterized protein</fullName>
    </submittedName>
</protein>
<dbReference type="AlphaFoldDB" id="A0AAD2HJ92"/>
<name>A0AAD2HJ92_9AGAR</name>
<gene>
    <name evidence="2" type="ORF">MYCIT1_LOCUS25448</name>
</gene>
<keyword evidence="3" id="KW-1185">Reference proteome</keyword>
<evidence type="ECO:0000313" key="3">
    <source>
        <dbReference type="Proteomes" id="UP001295794"/>
    </source>
</evidence>
<feature type="region of interest" description="Disordered" evidence="1">
    <location>
        <begin position="371"/>
        <end position="433"/>
    </location>
</feature>
<feature type="compositionally biased region" description="Acidic residues" evidence="1">
    <location>
        <begin position="421"/>
        <end position="433"/>
    </location>
</feature>
<dbReference type="Proteomes" id="UP001295794">
    <property type="component" value="Unassembled WGS sequence"/>
</dbReference>
<feature type="compositionally biased region" description="Acidic residues" evidence="1">
    <location>
        <begin position="385"/>
        <end position="398"/>
    </location>
</feature>
<comment type="caution">
    <text evidence="2">The sequence shown here is derived from an EMBL/GenBank/DDBJ whole genome shotgun (WGS) entry which is preliminary data.</text>
</comment>